<sequence length="516" mass="59701">MGTLRDDHREVRPPTYTDVVNSTRYPILRPRLSSEPSIDMEATEQTLVIPAVGLMIPPPGGVRLPLPEQAGPPWRLRFVDFTPHLPPGGCSQKRSLNNFNLLVSRANMWLQSNGDVRVFSCETVTWWANSLSKLNETELVNSTIKPSNKLYFMRGLRLWVIPAWDSEVAESDEIGIRDFEPDMNMDNELNLATFVKIVNNKIQEEPLAGRPLKMETLTRRSGPNAKAKDCYWTEMPNVTHTYLFFFRCFYLKGSPCRDLIGVKDFRPERLYTSNRKYEPYERVAQKAKDWIAAQMTVKILNLQTIMLKRKEGKLKKSFDKLMYTVHRSEPVAFLQTLRLYFVRPRYDVRVEVLPSLSFSKKTFAPQKKPSPDDIEQPDEVAYESFSKTVEQVSAWLKNTRSSMLSIETAHTRLRQEGPKHNGAESTLFWSFESSTENWLTHVRIFIADRASRDPTQSPPTPRYLNFTPVGQPWYMRRRSFSSTRRNKRCLIAVGVLLTITVLLGTAGILYYFYIYK</sequence>
<protein>
    <submittedName>
        <fullName evidence="2 3">Uncharacterized protein</fullName>
    </submittedName>
</protein>
<evidence type="ECO:0000256" key="1">
    <source>
        <dbReference type="SAM" id="Phobius"/>
    </source>
</evidence>
<evidence type="ECO:0000313" key="4">
    <source>
        <dbReference type="Proteomes" id="UP000014760"/>
    </source>
</evidence>
<keyword evidence="1" id="KW-0472">Membrane</keyword>
<keyword evidence="1" id="KW-1133">Transmembrane helix</keyword>
<evidence type="ECO:0000313" key="2">
    <source>
        <dbReference type="EMBL" id="ELT90974.1"/>
    </source>
</evidence>
<dbReference type="AlphaFoldDB" id="R7TB87"/>
<dbReference type="EnsemblMetazoa" id="CapteT196963">
    <property type="protein sequence ID" value="CapteP196963"/>
    <property type="gene ID" value="CapteG196963"/>
</dbReference>
<keyword evidence="4" id="KW-1185">Reference proteome</keyword>
<dbReference type="STRING" id="283909.R7TB87"/>
<dbReference type="OMA" id="IRIFRVC"/>
<keyword evidence="1" id="KW-0812">Transmembrane</keyword>
<proteinExistence type="predicted"/>
<gene>
    <name evidence="2" type="ORF">CAPTEDRAFT_196963</name>
</gene>
<reference evidence="3" key="3">
    <citation type="submission" date="2015-06" db="UniProtKB">
        <authorList>
            <consortium name="EnsemblMetazoa"/>
        </authorList>
    </citation>
    <scope>IDENTIFICATION</scope>
</reference>
<reference evidence="4" key="1">
    <citation type="submission" date="2012-12" db="EMBL/GenBank/DDBJ databases">
        <authorList>
            <person name="Hellsten U."/>
            <person name="Grimwood J."/>
            <person name="Chapman J.A."/>
            <person name="Shapiro H."/>
            <person name="Aerts A."/>
            <person name="Otillar R.P."/>
            <person name="Terry A.Y."/>
            <person name="Boore J.L."/>
            <person name="Simakov O."/>
            <person name="Marletaz F."/>
            <person name="Cho S.-J."/>
            <person name="Edsinger-Gonzales E."/>
            <person name="Havlak P."/>
            <person name="Kuo D.-H."/>
            <person name="Larsson T."/>
            <person name="Lv J."/>
            <person name="Arendt D."/>
            <person name="Savage R."/>
            <person name="Osoegawa K."/>
            <person name="de Jong P."/>
            <person name="Lindberg D.R."/>
            <person name="Seaver E.C."/>
            <person name="Weisblat D.A."/>
            <person name="Putnam N.H."/>
            <person name="Grigoriev I.V."/>
            <person name="Rokhsar D.S."/>
        </authorList>
    </citation>
    <scope>NUCLEOTIDE SEQUENCE</scope>
    <source>
        <strain evidence="4">I ESC-2004</strain>
    </source>
</reference>
<accession>R7TB87</accession>
<evidence type="ECO:0000313" key="3">
    <source>
        <dbReference type="EnsemblMetazoa" id="CapteP196963"/>
    </source>
</evidence>
<reference evidence="2 4" key="2">
    <citation type="journal article" date="2013" name="Nature">
        <title>Insights into bilaterian evolution from three spiralian genomes.</title>
        <authorList>
            <person name="Simakov O."/>
            <person name="Marletaz F."/>
            <person name="Cho S.J."/>
            <person name="Edsinger-Gonzales E."/>
            <person name="Havlak P."/>
            <person name="Hellsten U."/>
            <person name="Kuo D.H."/>
            <person name="Larsson T."/>
            <person name="Lv J."/>
            <person name="Arendt D."/>
            <person name="Savage R."/>
            <person name="Osoegawa K."/>
            <person name="de Jong P."/>
            <person name="Grimwood J."/>
            <person name="Chapman J.A."/>
            <person name="Shapiro H."/>
            <person name="Aerts A."/>
            <person name="Otillar R.P."/>
            <person name="Terry A.Y."/>
            <person name="Boore J.L."/>
            <person name="Grigoriev I.V."/>
            <person name="Lindberg D.R."/>
            <person name="Seaver E.C."/>
            <person name="Weisblat D.A."/>
            <person name="Putnam N.H."/>
            <person name="Rokhsar D.S."/>
        </authorList>
    </citation>
    <scope>NUCLEOTIDE SEQUENCE</scope>
    <source>
        <strain evidence="2 4">I ESC-2004</strain>
    </source>
</reference>
<dbReference type="OrthoDB" id="9992480at2759"/>
<dbReference type="EMBL" id="AMQN01003007">
    <property type="status" value="NOT_ANNOTATED_CDS"/>
    <property type="molecule type" value="Genomic_DNA"/>
</dbReference>
<dbReference type="Proteomes" id="UP000014760">
    <property type="component" value="Unassembled WGS sequence"/>
</dbReference>
<dbReference type="EMBL" id="KB310691">
    <property type="protein sequence ID" value="ELT90974.1"/>
    <property type="molecule type" value="Genomic_DNA"/>
</dbReference>
<name>R7TB87_CAPTE</name>
<organism evidence="2">
    <name type="scientific">Capitella teleta</name>
    <name type="common">Polychaete worm</name>
    <dbReference type="NCBI Taxonomy" id="283909"/>
    <lineage>
        <taxon>Eukaryota</taxon>
        <taxon>Metazoa</taxon>
        <taxon>Spiralia</taxon>
        <taxon>Lophotrochozoa</taxon>
        <taxon>Annelida</taxon>
        <taxon>Polychaeta</taxon>
        <taxon>Sedentaria</taxon>
        <taxon>Scolecida</taxon>
        <taxon>Capitellidae</taxon>
        <taxon>Capitella</taxon>
    </lineage>
</organism>
<feature type="transmembrane region" description="Helical" evidence="1">
    <location>
        <begin position="490"/>
        <end position="513"/>
    </location>
</feature>
<dbReference type="HOGENOM" id="CLU_528125_0_0_1"/>